<dbReference type="InterPro" id="IPR004375">
    <property type="entry name" value="NanQ/TabA/YiaL"/>
</dbReference>
<name>A0A644VTD5_9ZZZZ</name>
<dbReference type="Pfam" id="PF04074">
    <property type="entry name" value="DUF386"/>
    <property type="match status" value="1"/>
</dbReference>
<evidence type="ECO:0008006" key="2">
    <source>
        <dbReference type="Google" id="ProtNLM"/>
    </source>
</evidence>
<dbReference type="PANTHER" id="PTHR34986:SF1">
    <property type="entry name" value="PROTEIN YIAL"/>
    <property type="match status" value="1"/>
</dbReference>
<dbReference type="AlphaFoldDB" id="A0A644VTD5"/>
<organism evidence="1">
    <name type="scientific">bioreactor metagenome</name>
    <dbReference type="NCBI Taxonomy" id="1076179"/>
    <lineage>
        <taxon>unclassified sequences</taxon>
        <taxon>metagenomes</taxon>
        <taxon>ecological metagenomes</taxon>
    </lineage>
</organism>
<proteinExistence type="predicted"/>
<dbReference type="EMBL" id="VSSQ01000437">
    <property type="protein sequence ID" value="MPL94674.1"/>
    <property type="molecule type" value="Genomic_DNA"/>
</dbReference>
<comment type="caution">
    <text evidence="1">The sequence shown here is derived from an EMBL/GenBank/DDBJ whole genome shotgun (WGS) entry which is preliminary data.</text>
</comment>
<dbReference type="GO" id="GO:0005829">
    <property type="term" value="C:cytosol"/>
    <property type="evidence" value="ECO:0007669"/>
    <property type="project" value="TreeGrafter"/>
</dbReference>
<dbReference type="NCBIfam" id="TIGR00022">
    <property type="entry name" value="YhcH/YjgK/YiaL family protein"/>
    <property type="match status" value="1"/>
</dbReference>
<dbReference type="SUPFAM" id="SSF51197">
    <property type="entry name" value="Clavaminate synthase-like"/>
    <property type="match status" value="1"/>
</dbReference>
<accession>A0A644VTD5</accession>
<dbReference type="InterPro" id="IPR037012">
    <property type="entry name" value="NanQ/TabA/YiaL_sf"/>
</dbReference>
<protein>
    <recommendedName>
        <fullName evidence="2">Toxin-antitoxin biofilm protein TabA</fullName>
    </recommendedName>
</protein>
<dbReference type="Gene3D" id="2.60.120.370">
    <property type="entry name" value="YhcH/YjgK/YiaL"/>
    <property type="match status" value="1"/>
</dbReference>
<evidence type="ECO:0000313" key="1">
    <source>
        <dbReference type="EMBL" id="MPL94674.1"/>
    </source>
</evidence>
<reference evidence="1" key="1">
    <citation type="submission" date="2019-08" db="EMBL/GenBank/DDBJ databases">
        <authorList>
            <person name="Kucharzyk K."/>
            <person name="Murdoch R.W."/>
            <person name="Higgins S."/>
            <person name="Loffler F."/>
        </authorList>
    </citation>
    <scope>NUCLEOTIDE SEQUENCE</scope>
</reference>
<sequence>MILDSLKNGIKYASLNPGFAKAFEYLNNTDLSALAVGKVELDGSDLVVNIVDITGKPEDQARMETHQNFIDIQVPVGQAERMGWKAADKLADITEPYNEAKDVTFFGDKATCFIDVLPYEFAIFFPEDGHQPGISTGTYRKIIVKVRV</sequence>
<gene>
    <name evidence="1" type="ORF">SDC9_40829</name>
</gene>
<dbReference type="PANTHER" id="PTHR34986">
    <property type="entry name" value="EVOLVED BETA-GALACTOSIDASE SUBUNIT BETA"/>
    <property type="match status" value="1"/>
</dbReference>